<organism evidence="1 2">
    <name type="scientific">Pisolithus tinctorius Marx 270</name>
    <dbReference type="NCBI Taxonomy" id="870435"/>
    <lineage>
        <taxon>Eukaryota</taxon>
        <taxon>Fungi</taxon>
        <taxon>Dikarya</taxon>
        <taxon>Basidiomycota</taxon>
        <taxon>Agaricomycotina</taxon>
        <taxon>Agaricomycetes</taxon>
        <taxon>Agaricomycetidae</taxon>
        <taxon>Boletales</taxon>
        <taxon>Sclerodermatineae</taxon>
        <taxon>Pisolithaceae</taxon>
        <taxon>Pisolithus</taxon>
    </lineage>
</organism>
<dbReference type="InParanoid" id="A0A0C3N6D5"/>
<dbReference type="HOGENOM" id="CLU_2850615_0_0_1"/>
<evidence type="ECO:0000313" key="1">
    <source>
        <dbReference type="EMBL" id="KIN96629.1"/>
    </source>
</evidence>
<reference evidence="1 2" key="1">
    <citation type="submission" date="2014-04" db="EMBL/GenBank/DDBJ databases">
        <authorList>
            <consortium name="DOE Joint Genome Institute"/>
            <person name="Kuo A."/>
            <person name="Kohler A."/>
            <person name="Costa M.D."/>
            <person name="Nagy L.G."/>
            <person name="Floudas D."/>
            <person name="Copeland A."/>
            <person name="Barry K.W."/>
            <person name="Cichocki N."/>
            <person name="Veneault-Fourrey C."/>
            <person name="LaButti K."/>
            <person name="Lindquist E.A."/>
            <person name="Lipzen A."/>
            <person name="Lundell T."/>
            <person name="Morin E."/>
            <person name="Murat C."/>
            <person name="Sun H."/>
            <person name="Tunlid A."/>
            <person name="Henrissat B."/>
            <person name="Grigoriev I.V."/>
            <person name="Hibbett D.S."/>
            <person name="Martin F."/>
            <person name="Nordberg H.P."/>
            <person name="Cantor M.N."/>
            <person name="Hua S.X."/>
        </authorList>
    </citation>
    <scope>NUCLEOTIDE SEQUENCE [LARGE SCALE GENOMIC DNA]</scope>
    <source>
        <strain evidence="1 2">Marx 270</strain>
    </source>
</reference>
<dbReference type="Proteomes" id="UP000054217">
    <property type="component" value="Unassembled WGS sequence"/>
</dbReference>
<dbReference type="AlphaFoldDB" id="A0A0C3N6D5"/>
<reference evidence="2" key="2">
    <citation type="submission" date="2015-01" db="EMBL/GenBank/DDBJ databases">
        <title>Evolutionary Origins and Diversification of the Mycorrhizal Mutualists.</title>
        <authorList>
            <consortium name="DOE Joint Genome Institute"/>
            <consortium name="Mycorrhizal Genomics Consortium"/>
            <person name="Kohler A."/>
            <person name="Kuo A."/>
            <person name="Nagy L.G."/>
            <person name="Floudas D."/>
            <person name="Copeland A."/>
            <person name="Barry K.W."/>
            <person name="Cichocki N."/>
            <person name="Veneault-Fourrey C."/>
            <person name="LaButti K."/>
            <person name="Lindquist E.A."/>
            <person name="Lipzen A."/>
            <person name="Lundell T."/>
            <person name="Morin E."/>
            <person name="Murat C."/>
            <person name="Riley R."/>
            <person name="Ohm R."/>
            <person name="Sun H."/>
            <person name="Tunlid A."/>
            <person name="Henrissat B."/>
            <person name="Grigoriev I.V."/>
            <person name="Hibbett D.S."/>
            <person name="Martin F."/>
        </authorList>
    </citation>
    <scope>NUCLEOTIDE SEQUENCE [LARGE SCALE GENOMIC DNA]</scope>
    <source>
        <strain evidence="2">Marx 270</strain>
    </source>
</reference>
<gene>
    <name evidence="1" type="ORF">M404DRAFT_1006648</name>
</gene>
<dbReference type="EMBL" id="KN832043">
    <property type="protein sequence ID" value="KIN96629.1"/>
    <property type="molecule type" value="Genomic_DNA"/>
</dbReference>
<keyword evidence="2" id="KW-1185">Reference proteome</keyword>
<protein>
    <submittedName>
        <fullName evidence="1">Uncharacterized protein</fullName>
    </submittedName>
</protein>
<name>A0A0C3N6D5_PISTI</name>
<proteinExistence type="predicted"/>
<evidence type="ECO:0000313" key="2">
    <source>
        <dbReference type="Proteomes" id="UP000054217"/>
    </source>
</evidence>
<sequence length="65" mass="7313">MSRTDGPVSYSFGGIQWACISKRPHRPVRSAQRLGLEKVRTDVESNRCEPNLPGRLPLSDFLCRA</sequence>
<accession>A0A0C3N6D5</accession>